<evidence type="ECO:0000256" key="15">
    <source>
        <dbReference type="ARBA" id="ARBA00023163"/>
    </source>
</evidence>
<keyword evidence="9" id="KW-0540">Nuclease</keyword>
<evidence type="ECO:0000256" key="8">
    <source>
        <dbReference type="ARBA" id="ARBA00022490"/>
    </source>
</evidence>
<evidence type="ECO:0000313" key="18">
    <source>
        <dbReference type="EMBL" id="KDP38659.1"/>
    </source>
</evidence>
<comment type="function">
    <text evidence="17">Ubiquitous transcription factor required for a diverse set of processes. It is a component of the CCR4 complex involved in the control of gene expression.</text>
</comment>
<keyword evidence="19" id="KW-1185">Reference proteome</keyword>
<comment type="subunit">
    <text evidence="6">Component of the CCR4-NOT complex, at least composed of CRR4 and CAF1 proteins.</text>
</comment>
<keyword evidence="11" id="KW-0378">Hydrolase</keyword>
<evidence type="ECO:0000256" key="2">
    <source>
        <dbReference type="ARBA" id="ARBA00001968"/>
    </source>
</evidence>
<dbReference type="InterPro" id="IPR036397">
    <property type="entry name" value="RNaseH_sf"/>
</dbReference>
<evidence type="ECO:0000256" key="13">
    <source>
        <dbReference type="ARBA" id="ARBA00022884"/>
    </source>
</evidence>
<evidence type="ECO:0000256" key="10">
    <source>
        <dbReference type="ARBA" id="ARBA00022723"/>
    </source>
</evidence>
<keyword evidence="13" id="KW-0694">RNA-binding</keyword>
<protein>
    <recommendedName>
        <fullName evidence="7">poly(A)-specific ribonuclease</fullName>
        <ecNumber evidence="7">3.1.13.4</ecNumber>
    </recommendedName>
</protein>
<dbReference type="GO" id="GO:0046872">
    <property type="term" value="F:metal ion binding"/>
    <property type="evidence" value="ECO:0007669"/>
    <property type="project" value="UniProtKB-KW"/>
</dbReference>
<dbReference type="GO" id="GO:0003723">
    <property type="term" value="F:RNA binding"/>
    <property type="evidence" value="ECO:0007669"/>
    <property type="project" value="UniProtKB-KW"/>
</dbReference>
<name>A0A067L3J9_JATCU</name>
<gene>
    <name evidence="18" type="ORF">JCGZ_04012</name>
</gene>
<comment type="cofactor">
    <cofactor evidence="2">
        <name>a divalent metal cation</name>
        <dbReference type="ChEBI" id="CHEBI:60240"/>
    </cofactor>
</comment>
<evidence type="ECO:0000256" key="16">
    <source>
        <dbReference type="ARBA" id="ARBA00023242"/>
    </source>
</evidence>
<dbReference type="Proteomes" id="UP000027138">
    <property type="component" value="Unassembled WGS sequence"/>
</dbReference>
<dbReference type="OrthoDB" id="1164111at2759"/>
<dbReference type="AlphaFoldDB" id="A0A067L3J9"/>
<reference evidence="18 19" key="1">
    <citation type="journal article" date="2014" name="PLoS ONE">
        <title>Global Analysis of Gene Expression Profiles in Physic Nut (Jatropha curcas L.) Seedlings Exposed to Salt Stress.</title>
        <authorList>
            <person name="Zhang L."/>
            <person name="Zhang C."/>
            <person name="Wu P."/>
            <person name="Chen Y."/>
            <person name="Li M."/>
            <person name="Jiang H."/>
            <person name="Wu G."/>
        </authorList>
    </citation>
    <scope>NUCLEOTIDE SEQUENCE [LARGE SCALE GENOMIC DNA]</scope>
    <source>
        <strain evidence="19">cv. GZQX0401</strain>
        <tissue evidence="18">Young leaves</tissue>
    </source>
</reference>
<dbReference type="PANTHER" id="PTHR10797">
    <property type="entry name" value="CCR4-NOT TRANSCRIPTION COMPLEX SUBUNIT"/>
    <property type="match status" value="1"/>
</dbReference>
<evidence type="ECO:0000256" key="14">
    <source>
        <dbReference type="ARBA" id="ARBA00023015"/>
    </source>
</evidence>
<proteinExistence type="inferred from homology"/>
<dbReference type="GO" id="GO:0005737">
    <property type="term" value="C:cytoplasm"/>
    <property type="evidence" value="ECO:0007669"/>
    <property type="project" value="UniProtKB-SubCell"/>
</dbReference>
<keyword evidence="15" id="KW-0804">Transcription</keyword>
<keyword evidence="14" id="KW-0805">Transcription regulation</keyword>
<keyword evidence="8" id="KW-0963">Cytoplasm</keyword>
<evidence type="ECO:0000256" key="7">
    <source>
        <dbReference type="ARBA" id="ARBA00012161"/>
    </source>
</evidence>
<dbReference type="STRING" id="180498.A0A067L3J9"/>
<evidence type="ECO:0000256" key="17">
    <source>
        <dbReference type="ARBA" id="ARBA00025148"/>
    </source>
</evidence>
<dbReference type="EMBL" id="KK914358">
    <property type="protein sequence ID" value="KDP38659.1"/>
    <property type="molecule type" value="Genomic_DNA"/>
</dbReference>
<evidence type="ECO:0000256" key="5">
    <source>
        <dbReference type="ARBA" id="ARBA00008372"/>
    </source>
</evidence>
<dbReference type="InterPro" id="IPR006941">
    <property type="entry name" value="RNase_CAF1"/>
</dbReference>
<evidence type="ECO:0000313" key="19">
    <source>
        <dbReference type="Proteomes" id="UP000027138"/>
    </source>
</evidence>
<evidence type="ECO:0000256" key="9">
    <source>
        <dbReference type="ARBA" id="ARBA00022722"/>
    </source>
</evidence>
<keyword evidence="16" id="KW-0539">Nucleus</keyword>
<dbReference type="InterPro" id="IPR039637">
    <property type="entry name" value="CNOT7/CNOT8/Pop2"/>
</dbReference>
<comment type="subcellular location">
    <subcellularLocation>
        <location evidence="4">Cytoplasm</location>
    </subcellularLocation>
    <subcellularLocation>
        <location evidence="3">Nucleus</location>
    </subcellularLocation>
</comment>
<dbReference type="KEGG" id="jcu:105633493"/>
<evidence type="ECO:0000256" key="3">
    <source>
        <dbReference type="ARBA" id="ARBA00004123"/>
    </source>
</evidence>
<evidence type="ECO:0000256" key="1">
    <source>
        <dbReference type="ARBA" id="ARBA00001663"/>
    </source>
</evidence>
<evidence type="ECO:0000256" key="6">
    <source>
        <dbReference type="ARBA" id="ARBA00011757"/>
    </source>
</evidence>
<dbReference type="SUPFAM" id="SSF53098">
    <property type="entry name" value="Ribonuclease H-like"/>
    <property type="match status" value="1"/>
</dbReference>
<dbReference type="GO" id="GO:0004535">
    <property type="term" value="F:poly(A)-specific ribonuclease activity"/>
    <property type="evidence" value="ECO:0007669"/>
    <property type="project" value="UniProtKB-EC"/>
</dbReference>
<dbReference type="InterPro" id="IPR012337">
    <property type="entry name" value="RNaseH-like_sf"/>
</dbReference>
<dbReference type="EC" id="3.1.13.4" evidence="7"/>
<evidence type="ECO:0000256" key="12">
    <source>
        <dbReference type="ARBA" id="ARBA00022839"/>
    </source>
</evidence>
<accession>A0A067L3J9</accession>
<dbReference type="Gene3D" id="3.30.420.10">
    <property type="entry name" value="Ribonuclease H-like superfamily/Ribonuclease H"/>
    <property type="match status" value="1"/>
</dbReference>
<sequence length="269" mass="30223">MSSDSITIREVWNENLEEEFKLISNIIDHNHEQKYVAMDTEFPGLVVGRNQNLNNLDPDARYQILKKNVDHLKLIQLGLTFSDVSGNLATCGTGKICSWQFTFREFDIHNDPHSKESIELLTESGIDFGRNLELGVDAERFRSLLMTSGVMSNPSFKWVVFQGAYDFAYLCKLLSGKSNLPESRAEFLELMKKYFPVIYDIKYLAKICSIHSGLGNLATSLDVERVGTAHQAGSDSLLTCRTFWAFIGKYFGGSLPVQHAGKVHGIGEN</sequence>
<keyword evidence="10" id="KW-0479">Metal-binding</keyword>
<evidence type="ECO:0000256" key="11">
    <source>
        <dbReference type="ARBA" id="ARBA00022801"/>
    </source>
</evidence>
<organism evidence="18 19">
    <name type="scientific">Jatropha curcas</name>
    <name type="common">Barbados nut</name>
    <dbReference type="NCBI Taxonomy" id="180498"/>
    <lineage>
        <taxon>Eukaryota</taxon>
        <taxon>Viridiplantae</taxon>
        <taxon>Streptophyta</taxon>
        <taxon>Embryophyta</taxon>
        <taxon>Tracheophyta</taxon>
        <taxon>Spermatophyta</taxon>
        <taxon>Magnoliopsida</taxon>
        <taxon>eudicotyledons</taxon>
        <taxon>Gunneridae</taxon>
        <taxon>Pentapetalae</taxon>
        <taxon>rosids</taxon>
        <taxon>fabids</taxon>
        <taxon>Malpighiales</taxon>
        <taxon>Euphorbiaceae</taxon>
        <taxon>Crotonoideae</taxon>
        <taxon>Jatropheae</taxon>
        <taxon>Jatropha</taxon>
    </lineage>
</organism>
<dbReference type="GO" id="GO:0030014">
    <property type="term" value="C:CCR4-NOT complex"/>
    <property type="evidence" value="ECO:0007669"/>
    <property type="project" value="InterPro"/>
</dbReference>
<keyword evidence="12" id="KW-0269">Exonuclease</keyword>
<comment type="similarity">
    <text evidence="5">Belongs to the CAF1 family.</text>
</comment>
<comment type="catalytic activity">
    <reaction evidence="1">
        <text>Exonucleolytic cleavage of poly(A) to 5'-AMP.</text>
        <dbReference type="EC" id="3.1.13.4"/>
    </reaction>
</comment>
<evidence type="ECO:0000256" key="4">
    <source>
        <dbReference type="ARBA" id="ARBA00004496"/>
    </source>
</evidence>
<dbReference type="Pfam" id="PF04857">
    <property type="entry name" value="CAF1"/>
    <property type="match status" value="2"/>
</dbReference>
<dbReference type="GO" id="GO:0005634">
    <property type="term" value="C:nucleus"/>
    <property type="evidence" value="ECO:0007669"/>
    <property type="project" value="UniProtKB-SubCell"/>
</dbReference>